<evidence type="ECO:0000259" key="1">
    <source>
        <dbReference type="Pfam" id="PF03011"/>
    </source>
</evidence>
<feature type="non-terminal residue" evidence="3">
    <location>
        <position position="1"/>
    </location>
</feature>
<feature type="non-terminal residue" evidence="3">
    <location>
        <position position="771"/>
    </location>
</feature>
<dbReference type="SUPFAM" id="SSF140924">
    <property type="entry name" value="Duffy binding domain-like"/>
    <property type="match status" value="3"/>
</dbReference>
<dbReference type="InterPro" id="IPR008602">
    <property type="entry name" value="Duffy-antigen-binding"/>
</dbReference>
<dbReference type="VEuPathDB" id="PlasmoDB:PGABG01_0029600"/>
<dbReference type="Gene3D" id="1.20.1310.20">
    <property type="entry name" value="Duffy-antigen binding domain"/>
    <property type="match status" value="2"/>
</dbReference>
<dbReference type="InterPro" id="IPR004258">
    <property type="entry name" value="DBL"/>
</dbReference>
<reference evidence="3" key="1">
    <citation type="journal article" date="2015" name="Nat. Commun.">
        <title>Ape parasite origins of human malaria virulence genes.</title>
        <authorList>
            <person name="Larremore D.B."/>
            <person name="Sundararaman S.A."/>
            <person name="Liu W."/>
            <person name="Proto W.R."/>
            <person name="Clauset A."/>
            <person name="Loy D.E."/>
            <person name="Speede S."/>
            <person name="Plenderleith L.J."/>
            <person name="Sharp P.M."/>
            <person name="Hahn B.H."/>
            <person name="Rayner J.C."/>
            <person name="Buckee C.O."/>
        </authorList>
    </citation>
    <scope>NUCLEOTIDE SEQUENCE</scope>
    <source>
        <strain evidence="3">SY75pte</strain>
    </source>
</reference>
<evidence type="ECO:0000313" key="3">
    <source>
        <dbReference type="EMBL" id="ALJ75567.1"/>
    </source>
</evidence>
<sequence>KEIDCMKDDKNGERTFYLVGTPQFLRWLEEWTQQFCEKYNSYFGDIETNCTGSSTSIDCGGDDLCKKACTKYNDWITSKRKEWDGMKNYYAKILRIGKSSNQSPDGTDYHAISQRTAIDYLNQKCKTAINGTDKCCFCQNIGKDSMSSPTPQNSSNNDKTLDHIDSVMLKRDEKYKNYKSPCTVCYIQHIKDQIKAIETILDKKRSKEDEEAKRQYGFSCENSGKHVNDAKLCEKLDYSGKDELAHKLKVPFNPDEKDPKKNKENDTINCGGIPSDKKDIIWVGIDHYNWLPNLDKNIYVSPRRQKLCYYGLDGSKNNHELKYKLSRAAANEGYNLGIKYNDYKNHYGVEPCKALEYSFYDYKHIIMGTDNLEEENNGTNTSIKESLKNYNASNGKSPDDKENRKKFWDDNKDCLWRIMKCGYKKAKEKSGDQTNHISDCGNTPTTFDDTPQFLVWFTEWSEDYCSKQRTQKNKLESACKNYMCNDSNNFTYKTKCKNACNEYKQFIQEYQKQYMNQKTKFDNEKKKKSGYDGLQNKDAYEFFKIKCSNKKCNCIYEDVKSKTEDGIKNFQEYPPGFKEKCECSIEECAGLSVTDSSFPDGAAFGGGYPRSICPTRQGNGNNCPAKETCINYNNKINVCTSKTYRNNDSWYKMDIKENNTNNNNKNIHNNNNDNEFLVVPPRTKQICLQHLTRNMSRIKNEEEFKEHILILASSEAKMLSELYSTELDKAFQAIKYSFADIGNIIKGDDILGKGISLQLDNLIKKNKKINT</sequence>
<dbReference type="VEuPathDB" id="PlasmoDB:PGABG01_1033800"/>
<dbReference type="GO" id="GO:0046789">
    <property type="term" value="F:host cell surface receptor binding"/>
    <property type="evidence" value="ECO:0007669"/>
    <property type="project" value="InterPro"/>
</dbReference>
<evidence type="ECO:0000259" key="2">
    <source>
        <dbReference type="Pfam" id="PF05424"/>
    </source>
</evidence>
<proteinExistence type="predicted"/>
<dbReference type="EMBL" id="KP879247">
    <property type="protein sequence ID" value="ALJ75567.1"/>
    <property type="molecule type" value="Genomic_DNA"/>
</dbReference>
<feature type="domain" description="Duffy-binding-like" evidence="1">
    <location>
        <begin position="29"/>
        <end position="177"/>
    </location>
</feature>
<dbReference type="AlphaFoldDB" id="A0A0P0HTW5"/>
<feature type="domain" description="Duffy-antigen binding" evidence="2">
    <location>
        <begin position="678"/>
        <end position="753"/>
    </location>
</feature>
<accession>A0A0P0HTW5</accession>
<name>A0A0P0HTW5_9APIC</name>
<dbReference type="VEuPathDB" id="PlasmoDB:PGSY75_0041200"/>
<dbReference type="Pfam" id="PF03011">
    <property type="entry name" value="PFEMP"/>
    <property type="match status" value="1"/>
</dbReference>
<dbReference type="Gene3D" id="1.20.58.830">
    <property type="match status" value="2"/>
</dbReference>
<protein>
    <submittedName>
        <fullName evidence="3">EMP1-like protein</fullName>
    </submittedName>
</protein>
<dbReference type="InterPro" id="IPR042202">
    <property type="entry name" value="Duffy-ag-bd_sf"/>
</dbReference>
<organism evidence="3">
    <name type="scientific">Plasmodium gaboni</name>
    <dbReference type="NCBI Taxonomy" id="647221"/>
    <lineage>
        <taxon>Eukaryota</taxon>
        <taxon>Sar</taxon>
        <taxon>Alveolata</taxon>
        <taxon>Apicomplexa</taxon>
        <taxon>Aconoidasida</taxon>
        <taxon>Haemosporida</taxon>
        <taxon>Plasmodiidae</taxon>
        <taxon>Plasmodium</taxon>
        <taxon>Plasmodium (Laverania)</taxon>
    </lineage>
</organism>
<dbReference type="GO" id="GO:0016020">
    <property type="term" value="C:membrane"/>
    <property type="evidence" value="ECO:0007669"/>
    <property type="project" value="InterPro"/>
</dbReference>
<feature type="domain" description="Duffy-antigen binding" evidence="2">
    <location>
        <begin position="298"/>
        <end position="454"/>
    </location>
</feature>
<dbReference type="Pfam" id="PF05424">
    <property type="entry name" value="Duffy_binding"/>
    <property type="match status" value="2"/>
</dbReference>